<sequence length="246" mass="27685">MANVKVNDLNMYYKVCGEGEPLVILQEAGIEISSMYNVLDAFAENYQVIALDNRGAGRTDMPDEPYSIEMMVEDTIGLMDKIGITSAHFLGISMGSRIALVTAVKYPERVKSLILNVAAVSFPDVFKSILDVSLENADLREKLLQKTGIVFIQKYPPNPESFLRQLKAMADFDGRDYLDQIKAPTLVINGTKDHLVPVELTEELTLEISDVKLVLVDEGHYFFALTPELLIKYALDFLEELKRKRF</sequence>
<evidence type="ECO:0000313" key="3">
    <source>
        <dbReference type="Proteomes" id="UP000217784"/>
    </source>
</evidence>
<organism evidence="2 3">
    <name type="scientific">Methanobacterium bryantii</name>
    <dbReference type="NCBI Taxonomy" id="2161"/>
    <lineage>
        <taxon>Archaea</taxon>
        <taxon>Methanobacteriati</taxon>
        <taxon>Methanobacteriota</taxon>
        <taxon>Methanomada group</taxon>
        <taxon>Methanobacteria</taxon>
        <taxon>Methanobacteriales</taxon>
        <taxon>Methanobacteriaceae</taxon>
        <taxon>Methanobacterium</taxon>
    </lineage>
</organism>
<feature type="domain" description="AB hydrolase-1" evidence="1">
    <location>
        <begin position="21"/>
        <end position="123"/>
    </location>
</feature>
<dbReference type="EMBL" id="LMVM01000012">
    <property type="protein sequence ID" value="PAV04938.1"/>
    <property type="molecule type" value="Genomic_DNA"/>
</dbReference>
<dbReference type="Pfam" id="PF00561">
    <property type="entry name" value="Abhydrolase_1"/>
    <property type="match status" value="1"/>
</dbReference>
<accession>A0A2A2H6E7</accession>
<dbReference type="Proteomes" id="UP000217784">
    <property type="component" value="Unassembled WGS sequence"/>
</dbReference>
<keyword evidence="3" id="KW-1185">Reference proteome</keyword>
<gene>
    <name evidence="2" type="ORF">ASJ80_11565</name>
</gene>
<dbReference type="GO" id="GO:0004806">
    <property type="term" value="F:triacylglycerol lipase activity"/>
    <property type="evidence" value="ECO:0007669"/>
    <property type="project" value="TreeGrafter"/>
</dbReference>
<dbReference type="OrthoDB" id="71142at2157"/>
<evidence type="ECO:0000259" key="1">
    <source>
        <dbReference type="Pfam" id="PF00561"/>
    </source>
</evidence>
<dbReference type="SUPFAM" id="SSF53474">
    <property type="entry name" value="alpha/beta-Hydrolases"/>
    <property type="match status" value="1"/>
</dbReference>
<dbReference type="RefSeq" id="WP_069584326.1">
    <property type="nucleotide sequence ID" value="NZ_LMVM01000012.1"/>
</dbReference>
<dbReference type="GO" id="GO:0046503">
    <property type="term" value="P:glycerolipid catabolic process"/>
    <property type="evidence" value="ECO:0007669"/>
    <property type="project" value="TreeGrafter"/>
</dbReference>
<proteinExistence type="predicted"/>
<dbReference type="AlphaFoldDB" id="A0A2A2H6E7"/>
<evidence type="ECO:0000313" key="2">
    <source>
        <dbReference type="EMBL" id="PAV04938.1"/>
    </source>
</evidence>
<dbReference type="PANTHER" id="PTHR43433">
    <property type="entry name" value="HYDROLASE, ALPHA/BETA FOLD FAMILY PROTEIN"/>
    <property type="match status" value="1"/>
</dbReference>
<dbReference type="PANTHER" id="PTHR43433:SF5">
    <property type="entry name" value="AB HYDROLASE-1 DOMAIN-CONTAINING PROTEIN"/>
    <property type="match status" value="1"/>
</dbReference>
<dbReference type="InterPro" id="IPR000073">
    <property type="entry name" value="AB_hydrolase_1"/>
</dbReference>
<dbReference type="PRINTS" id="PR00111">
    <property type="entry name" value="ABHYDROLASE"/>
</dbReference>
<name>A0A2A2H6E7_METBR</name>
<dbReference type="Gene3D" id="3.40.50.1820">
    <property type="entry name" value="alpha/beta hydrolase"/>
    <property type="match status" value="1"/>
</dbReference>
<reference evidence="2 3" key="1">
    <citation type="journal article" date="2017" name="BMC Genomics">
        <title>Genomic analysis of methanogenic archaea reveals a shift towards energy conservation.</title>
        <authorList>
            <person name="Gilmore S.P."/>
            <person name="Henske J.K."/>
            <person name="Sexton J.A."/>
            <person name="Solomon K.V."/>
            <person name="Seppala S."/>
            <person name="Yoo J.I."/>
            <person name="Huyett L.M."/>
            <person name="Pressman A."/>
            <person name="Cogan J.Z."/>
            <person name="Kivenson V."/>
            <person name="Peng X."/>
            <person name="Tan Y."/>
            <person name="Valentine D.L."/>
            <person name="O'Malley M.A."/>
        </authorList>
    </citation>
    <scope>NUCLEOTIDE SEQUENCE [LARGE SCALE GENOMIC DNA]</scope>
    <source>
        <strain evidence="2 3">M.o.H.</strain>
    </source>
</reference>
<comment type="caution">
    <text evidence="2">The sequence shown here is derived from an EMBL/GenBank/DDBJ whole genome shotgun (WGS) entry which is preliminary data.</text>
</comment>
<dbReference type="InterPro" id="IPR029058">
    <property type="entry name" value="AB_hydrolase_fold"/>
</dbReference>
<dbReference type="InterPro" id="IPR050471">
    <property type="entry name" value="AB_hydrolase"/>
</dbReference>
<protein>
    <recommendedName>
        <fullName evidence="1">AB hydrolase-1 domain-containing protein</fullName>
    </recommendedName>
</protein>